<keyword evidence="11" id="KW-1133">Transmembrane helix</keyword>
<keyword evidence="2" id="KW-0575">Peroxidase</keyword>
<comment type="caution">
    <text evidence="14">The sequence shown here is derived from an EMBL/GenBank/DDBJ whole genome shotgun (WGS) entry which is preliminary data.</text>
</comment>
<evidence type="ECO:0000256" key="6">
    <source>
        <dbReference type="ARBA" id="ARBA00023004"/>
    </source>
</evidence>
<name>A0A813KA09_POLGL</name>
<evidence type="ECO:0000256" key="1">
    <source>
        <dbReference type="ARBA" id="ARBA00001970"/>
    </source>
</evidence>
<accession>A0A813KA09</accession>
<dbReference type="Pfam" id="PF00141">
    <property type="entry name" value="peroxidase"/>
    <property type="match status" value="1"/>
</dbReference>
<reference evidence="14" key="1">
    <citation type="submission" date="2021-02" db="EMBL/GenBank/DDBJ databases">
        <authorList>
            <person name="Dougan E. K."/>
            <person name="Rhodes N."/>
            <person name="Thang M."/>
            <person name="Chan C."/>
        </authorList>
    </citation>
    <scope>NUCLEOTIDE SEQUENCE</scope>
</reference>
<keyword evidence="11" id="KW-0472">Membrane</keyword>
<evidence type="ECO:0000256" key="8">
    <source>
        <dbReference type="ARBA" id="ARBA00049145"/>
    </source>
</evidence>
<keyword evidence="3" id="KW-0349">Heme</keyword>
<dbReference type="InterPro" id="IPR000763">
    <property type="entry name" value="Catalase_peroxidase"/>
</dbReference>
<organism evidence="14 15">
    <name type="scientific">Polarella glacialis</name>
    <name type="common">Dinoflagellate</name>
    <dbReference type="NCBI Taxonomy" id="89957"/>
    <lineage>
        <taxon>Eukaryota</taxon>
        <taxon>Sar</taxon>
        <taxon>Alveolata</taxon>
        <taxon>Dinophyceae</taxon>
        <taxon>Suessiales</taxon>
        <taxon>Suessiaceae</taxon>
        <taxon>Polarella</taxon>
    </lineage>
</organism>
<dbReference type="Proteomes" id="UP000626109">
    <property type="component" value="Unassembled WGS sequence"/>
</dbReference>
<feature type="region of interest" description="Disordered" evidence="10">
    <location>
        <begin position="144"/>
        <end position="165"/>
    </location>
</feature>
<feature type="chain" id="PRO_5032781598" description="Plant heme peroxidase family profile domain-containing protein" evidence="12">
    <location>
        <begin position="25"/>
        <end position="453"/>
    </location>
</feature>
<dbReference type="GO" id="GO:0004096">
    <property type="term" value="F:catalase activity"/>
    <property type="evidence" value="ECO:0007669"/>
    <property type="project" value="InterPro"/>
</dbReference>
<keyword evidence="6" id="KW-0408">Iron</keyword>
<dbReference type="PROSITE" id="PS00436">
    <property type="entry name" value="PEROXIDASE_2"/>
    <property type="match status" value="1"/>
</dbReference>
<dbReference type="PANTHER" id="PTHR30555:SF0">
    <property type="entry name" value="CATALASE-PEROXIDASE"/>
    <property type="match status" value="1"/>
</dbReference>
<keyword evidence="12" id="KW-0732">Signal</keyword>
<dbReference type="AlphaFoldDB" id="A0A813KA09"/>
<dbReference type="Gene3D" id="1.10.520.10">
    <property type="match status" value="1"/>
</dbReference>
<gene>
    <name evidence="14" type="ORF">PGLA2088_LOCUS30493</name>
</gene>
<feature type="domain" description="Plant heme peroxidase family profile" evidence="13">
    <location>
        <begin position="65"/>
        <end position="370"/>
    </location>
</feature>
<comment type="similarity">
    <text evidence="9">Belongs to the peroxidase family.</text>
</comment>
<dbReference type="InterPro" id="IPR019794">
    <property type="entry name" value="Peroxidases_AS"/>
</dbReference>
<dbReference type="GO" id="GO:0070301">
    <property type="term" value="P:cellular response to hydrogen peroxide"/>
    <property type="evidence" value="ECO:0007669"/>
    <property type="project" value="TreeGrafter"/>
</dbReference>
<evidence type="ECO:0000256" key="2">
    <source>
        <dbReference type="ARBA" id="ARBA00022559"/>
    </source>
</evidence>
<evidence type="ECO:0000256" key="12">
    <source>
        <dbReference type="SAM" id="SignalP"/>
    </source>
</evidence>
<dbReference type="SUPFAM" id="SSF48113">
    <property type="entry name" value="Heme-dependent peroxidases"/>
    <property type="match status" value="1"/>
</dbReference>
<proteinExistence type="inferred from homology"/>
<dbReference type="PROSITE" id="PS50873">
    <property type="entry name" value="PEROXIDASE_4"/>
    <property type="match status" value="1"/>
</dbReference>
<dbReference type="GO" id="GO:0020037">
    <property type="term" value="F:heme binding"/>
    <property type="evidence" value="ECO:0007669"/>
    <property type="project" value="InterPro"/>
</dbReference>
<keyword evidence="7" id="KW-0376">Hydrogen peroxide</keyword>
<comment type="cofactor">
    <cofactor evidence="1">
        <name>heme b</name>
        <dbReference type="ChEBI" id="CHEBI:60344"/>
    </cofactor>
</comment>
<evidence type="ECO:0000256" key="9">
    <source>
        <dbReference type="RuleBase" id="RU004241"/>
    </source>
</evidence>
<evidence type="ECO:0000256" key="10">
    <source>
        <dbReference type="SAM" id="MobiDB-lite"/>
    </source>
</evidence>
<dbReference type="PRINTS" id="PR00459">
    <property type="entry name" value="ASPEROXIDASE"/>
</dbReference>
<dbReference type="PRINTS" id="PR00458">
    <property type="entry name" value="PEROXIDASE"/>
</dbReference>
<evidence type="ECO:0000256" key="11">
    <source>
        <dbReference type="SAM" id="Phobius"/>
    </source>
</evidence>
<dbReference type="InterPro" id="IPR010255">
    <property type="entry name" value="Haem_peroxidase_sf"/>
</dbReference>
<dbReference type="InterPro" id="IPR002016">
    <property type="entry name" value="Haem_peroxidase"/>
</dbReference>
<dbReference type="InterPro" id="IPR002207">
    <property type="entry name" value="Peroxidase_I"/>
</dbReference>
<evidence type="ECO:0000256" key="7">
    <source>
        <dbReference type="ARBA" id="ARBA00023324"/>
    </source>
</evidence>
<feature type="signal peptide" evidence="12">
    <location>
        <begin position="1"/>
        <end position="24"/>
    </location>
</feature>
<keyword evidence="11" id="KW-0812">Transmembrane</keyword>
<evidence type="ECO:0000256" key="5">
    <source>
        <dbReference type="ARBA" id="ARBA00023002"/>
    </source>
</evidence>
<evidence type="ECO:0000313" key="15">
    <source>
        <dbReference type="Proteomes" id="UP000626109"/>
    </source>
</evidence>
<dbReference type="PANTHER" id="PTHR30555">
    <property type="entry name" value="HYDROPEROXIDASE I, BIFUNCTIONAL CATALASE-PEROXIDASE"/>
    <property type="match status" value="1"/>
</dbReference>
<dbReference type="GO" id="GO:0042744">
    <property type="term" value="P:hydrogen peroxide catabolic process"/>
    <property type="evidence" value="ECO:0007669"/>
    <property type="project" value="UniProtKB-KW"/>
</dbReference>
<dbReference type="GO" id="GO:0046872">
    <property type="term" value="F:metal ion binding"/>
    <property type="evidence" value="ECO:0007669"/>
    <property type="project" value="UniProtKB-KW"/>
</dbReference>
<sequence>MTGKMLARLMLLFGASLFLLVVQSANNNNNVCPGLEHGTPPSGQEAVPDAATYDAALKVRLAWHCSGSFRSTDGRGGCGGGRQRFEPERSWADNTNLDKARGLLWPVKEKFGDGLSWGDLFTLAGTTAIKSMGGPVTEYCAGRVDDPDGSESEILGPSPEQERDAPCEIDGKCQKPLGATTLGLIYVNPEGPVAQDEDGKWVPDPNPTRSAADIRDAFGRMGLSDEQTVALIGGGCRAVACRAGEQPMARALPGLCGSGKGNETFTSGFEGQWTTEPTRWDNEFFVHLRNHNWEQLGFAQGSTWAQEATGSGGVQGGRTHEVDVALVHDRKYAHIVRDFAMYPRKFDHAFDKAWFKLTTDGGYWSKERKCISGKQIPSMRSDDDGDHLAADAVELLAVQQHSSVSPIFGVSVIFMMFGFLGMAFLLNKHVFGSHAADDDQLLLHLADDDLISS</sequence>
<evidence type="ECO:0000256" key="3">
    <source>
        <dbReference type="ARBA" id="ARBA00022617"/>
    </source>
</evidence>
<keyword evidence="4" id="KW-0479">Metal-binding</keyword>
<dbReference type="EMBL" id="CAJNNW010028844">
    <property type="protein sequence ID" value="CAE8697943.1"/>
    <property type="molecule type" value="Genomic_DNA"/>
</dbReference>
<dbReference type="Gene3D" id="1.10.420.10">
    <property type="entry name" value="Peroxidase, domain 2"/>
    <property type="match status" value="1"/>
</dbReference>
<dbReference type="GO" id="GO:0005829">
    <property type="term" value="C:cytosol"/>
    <property type="evidence" value="ECO:0007669"/>
    <property type="project" value="TreeGrafter"/>
</dbReference>
<protein>
    <recommendedName>
        <fullName evidence="13">Plant heme peroxidase family profile domain-containing protein</fullName>
    </recommendedName>
</protein>
<evidence type="ECO:0000256" key="4">
    <source>
        <dbReference type="ARBA" id="ARBA00022723"/>
    </source>
</evidence>
<evidence type="ECO:0000259" key="13">
    <source>
        <dbReference type="PROSITE" id="PS50873"/>
    </source>
</evidence>
<keyword evidence="5" id="KW-0560">Oxidoreductase</keyword>
<feature type="transmembrane region" description="Helical" evidence="11">
    <location>
        <begin position="407"/>
        <end position="426"/>
    </location>
</feature>
<evidence type="ECO:0000313" key="14">
    <source>
        <dbReference type="EMBL" id="CAE8697943.1"/>
    </source>
</evidence>
<comment type="catalytic activity">
    <reaction evidence="8">
        <text>2 H2O2 = O2 + 2 H2O</text>
        <dbReference type="Rhea" id="RHEA:20309"/>
        <dbReference type="ChEBI" id="CHEBI:15377"/>
        <dbReference type="ChEBI" id="CHEBI:15379"/>
        <dbReference type="ChEBI" id="CHEBI:16240"/>
        <dbReference type="EC" id="1.11.1.21"/>
    </reaction>
</comment>